<proteinExistence type="predicted"/>
<feature type="domain" description="Intraflagellar transport protein 122 homolog TPR" evidence="5">
    <location>
        <begin position="37"/>
        <end position="243"/>
    </location>
</feature>
<dbReference type="PANTHER" id="PTHR12764">
    <property type="entry name" value="WD REPEAT DOMAIN-RELATED"/>
    <property type="match status" value="1"/>
</dbReference>
<evidence type="ECO:0000259" key="4">
    <source>
        <dbReference type="Pfam" id="PF25144"/>
    </source>
</evidence>
<reference evidence="6 7" key="1">
    <citation type="submission" date="2019-05" db="EMBL/GenBank/DDBJ databases">
        <title>Another draft genome of Portunus trituberculatus and its Hox gene families provides insights of decapod evolution.</title>
        <authorList>
            <person name="Jeong J.-H."/>
            <person name="Song I."/>
            <person name="Kim S."/>
            <person name="Choi T."/>
            <person name="Kim D."/>
            <person name="Ryu S."/>
            <person name="Kim W."/>
        </authorList>
    </citation>
    <scope>NUCLEOTIDE SEQUENCE [LARGE SCALE GENOMIC DNA]</scope>
    <source>
        <tissue evidence="6">Muscle</tissue>
    </source>
</reference>
<dbReference type="Proteomes" id="UP000324222">
    <property type="component" value="Unassembled WGS sequence"/>
</dbReference>
<dbReference type="AlphaFoldDB" id="A0A5B7EUJ8"/>
<keyword evidence="6" id="KW-0969">Cilium</keyword>
<comment type="caution">
    <text evidence="6">The sequence shown here is derived from an EMBL/GenBank/DDBJ whole genome shotgun (WGS) entry which is preliminary data.</text>
</comment>
<evidence type="ECO:0000259" key="5">
    <source>
        <dbReference type="Pfam" id="PF25295"/>
    </source>
</evidence>
<dbReference type="GO" id="GO:0030991">
    <property type="term" value="C:intraciliary transport particle A"/>
    <property type="evidence" value="ECO:0007669"/>
    <property type="project" value="TreeGrafter"/>
</dbReference>
<dbReference type="GO" id="GO:0061512">
    <property type="term" value="P:protein localization to cilium"/>
    <property type="evidence" value="ECO:0007669"/>
    <property type="project" value="TreeGrafter"/>
</dbReference>
<feature type="domain" description="IFT122 zinc ribbon" evidence="4">
    <location>
        <begin position="297"/>
        <end position="335"/>
    </location>
</feature>
<dbReference type="GO" id="GO:0097730">
    <property type="term" value="C:non-motile cilium"/>
    <property type="evidence" value="ECO:0007669"/>
    <property type="project" value="TreeGrafter"/>
</dbReference>
<gene>
    <name evidence="6" type="primary">ift122_0</name>
    <name evidence="6" type="ORF">E2C01_030147</name>
</gene>
<evidence type="ECO:0000256" key="3">
    <source>
        <dbReference type="SAM" id="MobiDB-lite"/>
    </source>
</evidence>
<evidence type="ECO:0000313" key="6">
    <source>
        <dbReference type="EMBL" id="MPC36679.1"/>
    </source>
</evidence>
<dbReference type="InterPro" id="IPR057411">
    <property type="entry name" value="TPR_IFT122"/>
</dbReference>
<dbReference type="Pfam" id="PF25144">
    <property type="entry name" value="Zn_ribbon_IFT122"/>
    <property type="match status" value="1"/>
</dbReference>
<keyword evidence="6" id="KW-0966">Cell projection</keyword>
<keyword evidence="7" id="KW-1185">Reference proteome</keyword>
<dbReference type="InterPro" id="IPR039857">
    <property type="entry name" value="Ift122/121"/>
</dbReference>
<evidence type="ECO:0000256" key="2">
    <source>
        <dbReference type="ARBA" id="ARBA00022737"/>
    </source>
</evidence>
<keyword evidence="2" id="KW-0677">Repeat</keyword>
<dbReference type="PANTHER" id="PTHR12764:SF4">
    <property type="entry name" value="INTRAFLAGELLAR TRANSPORT PROTEIN 122 HOMOLOG"/>
    <property type="match status" value="1"/>
</dbReference>
<dbReference type="Pfam" id="PF25295">
    <property type="entry name" value="TPR_IFT122"/>
    <property type="match status" value="1"/>
</dbReference>
<dbReference type="GO" id="GO:0035721">
    <property type="term" value="P:intraciliary retrograde transport"/>
    <property type="evidence" value="ECO:0007669"/>
    <property type="project" value="TreeGrafter"/>
</dbReference>
<organism evidence="6 7">
    <name type="scientific">Portunus trituberculatus</name>
    <name type="common">Swimming crab</name>
    <name type="synonym">Neptunus trituberculatus</name>
    <dbReference type="NCBI Taxonomy" id="210409"/>
    <lineage>
        <taxon>Eukaryota</taxon>
        <taxon>Metazoa</taxon>
        <taxon>Ecdysozoa</taxon>
        <taxon>Arthropoda</taxon>
        <taxon>Crustacea</taxon>
        <taxon>Multicrustacea</taxon>
        <taxon>Malacostraca</taxon>
        <taxon>Eumalacostraca</taxon>
        <taxon>Eucarida</taxon>
        <taxon>Decapoda</taxon>
        <taxon>Pleocyemata</taxon>
        <taxon>Brachyura</taxon>
        <taxon>Eubrachyura</taxon>
        <taxon>Portunoidea</taxon>
        <taxon>Portunidae</taxon>
        <taxon>Portuninae</taxon>
        <taxon>Portunus</taxon>
    </lineage>
</organism>
<dbReference type="OrthoDB" id="10255582at2759"/>
<evidence type="ECO:0000313" key="7">
    <source>
        <dbReference type="Proteomes" id="UP000324222"/>
    </source>
</evidence>
<feature type="compositionally biased region" description="Pro residues" evidence="3">
    <location>
        <begin position="11"/>
        <end position="23"/>
    </location>
</feature>
<keyword evidence="6" id="KW-0282">Flagellum</keyword>
<sequence>MKCGTTSPLGRYPPPQHPQPPGALLPPLLLDRCVLSDSLLDVGRKTDKADRQTLNLCAEHLRRLNSLTYAAEMYKKMGEMQSVIELYVEVQDWEEAFVWAEKHPEYRQLVYVPYATSLAEQDKFLQAQKAFHKAGKPEEAFRVLEQLTMNAVNENRFDDAGYYFWMLAMQCLDLAAENEEEYSAMMAKFSDYQKKASMYYVYHTIQRYMDEPFTAYMPEALFNISRFLMHELMTAQPTGISKFSTLYTLSKQARNLEAYKLARYVLDKLQALRIPQRFQEDVELAALKIRAKPFHDNEEHQPLCYRCSTTNPLVNNNGNQCVNCCHAFVYSFVSFGKVLVCRNDELKD</sequence>
<protein>
    <submittedName>
        <fullName evidence="6">Intraflagellar transport protein 122</fullName>
    </submittedName>
</protein>
<name>A0A5B7EUJ8_PORTR</name>
<feature type="region of interest" description="Disordered" evidence="3">
    <location>
        <begin position="1"/>
        <end position="23"/>
    </location>
</feature>
<dbReference type="InterPro" id="IPR056838">
    <property type="entry name" value="Zn_ribbon_IFT122"/>
</dbReference>
<accession>A0A5B7EUJ8</accession>
<dbReference type="EMBL" id="VSRR010003577">
    <property type="protein sequence ID" value="MPC36679.1"/>
    <property type="molecule type" value="Genomic_DNA"/>
</dbReference>
<keyword evidence="1" id="KW-0853">WD repeat</keyword>
<evidence type="ECO:0000256" key="1">
    <source>
        <dbReference type="ARBA" id="ARBA00022574"/>
    </source>
</evidence>
<dbReference type="GO" id="GO:1905515">
    <property type="term" value="P:non-motile cilium assembly"/>
    <property type="evidence" value="ECO:0007669"/>
    <property type="project" value="TreeGrafter"/>
</dbReference>